<dbReference type="KEGG" id="tps:THAPSDRAFT_263978"/>
<dbReference type="HOGENOM" id="CLU_1352065_0_0_1"/>
<feature type="domain" description="HSF-type DNA-binding" evidence="6">
    <location>
        <begin position="35"/>
        <end position="129"/>
    </location>
</feature>
<accession>B8CB26</accession>
<organism evidence="7 8">
    <name type="scientific">Thalassiosira pseudonana</name>
    <name type="common">Marine diatom</name>
    <name type="synonym">Cyclotella nana</name>
    <dbReference type="NCBI Taxonomy" id="35128"/>
    <lineage>
        <taxon>Eukaryota</taxon>
        <taxon>Sar</taxon>
        <taxon>Stramenopiles</taxon>
        <taxon>Ochrophyta</taxon>
        <taxon>Bacillariophyta</taxon>
        <taxon>Coscinodiscophyceae</taxon>
        <taxon>Thalassiosirophycidae</taxon>
        <taxon>Thalassiosirales</taxon>
        <taxon>Thalassiosiraceae</taxon>
        <taxon>Thalassiosira</taxon>
    </lineage>
</organism>
<comment type="subcellular location">
    <subcellularLocation>
        <location evidence="1">Nucleus</location>
    </subcellularLocation>
</comment>
<dbReference type="GO" id="GO:0003700">
    <property type="term" value="F:DNA-binding transcription factor activity"/>
    <property type="evidence" value="ECO:0007669"/>
    <property type="project" value="InterPro"/>
</dbReference>
<feature type="compositionally biased region" description="Low complexity" evidence="5">
    <location>
        <begin position="134"/>
        <end position="165"/>
    </location>
</feature>
<dbReference type="PANTHER" id="PTHR10015">
    <property type="entry name" value="HEAT SHOCK TRANSCRIPTION FACTOR"/>
    <property type="match status" value="1"/>
</dbReference>
<dbReference type="PANTHER" id="PTHR10015:SF206">
    <property type="entry name" value="HSF-TYPE DNA-BINDING DOMAIN-CONTAINING PROTEIN"/>
    <property type="match status" value="1"/>
</dbReference>
<sequence>NDSSALLGTSPADSLGTPSSTPVLKGKSKNGRKSHSNPFPRKLMDMLTKEDSAVVSWLPTGDAFMVRDNERFVGDILPRYFRHTKLTSFQRQLNLYGFRRITKGPDQGAYRHEWFLRDQPDLCIQMKRSKQKMSQSPRLGPSSSPGGSRVRSNSLHSQPSPLLSPRNSTGMTPLLTNMSVSGGGMPPDMSLDAPAVDQSHQST</sequence>
<dbReference type="SMART" id="SM00415">
    <property type="entry name" value="HSF"/>
    <property type="match status" value="1"/>
</dbReference>
<evidence type="ECO:0000256" key="5">
    <source>
        <dbReference type="SAM" id="MobiDB-lite"/>
    </source>
</evidence>
<keyword evidence="2" id="KW-0238">DNA-binding</keyword>
<feature type="region of interest" description="Disordered" evidence="5">
    <location>
        <begin position="1"/>
        <end position="40"/>
    </location>
</feature>
<reference evidence="7 8" key="2">
    <citation type="journal article" date="2008" name="Nature">
        <title>The Phaeodactylum genome reveals the evolutionary history of diatom genomes.</title>
        <authorList>
            <person name="Bowler C."/>
            <person name="Allen A.E."/>
            <person name="Badger J.H."/>
            <person name="Grimwood J."/>
            <person name="Jabbari K."/>
            <person name="Kuo A."/>
            <person name="Maheswari U."/>
            <person name="Martens C."/>
            <person name="Maumus F."/>
            <person name="Otillar R.P."/>
            <person name="Rayko E."/>
            <person name="Salamov A."/>
            <person name="Vandepoele K."/>
            <person name="Beszteri B."/>
            <person name="Gruber A."/>
            <person name="Heijde M."/>
            <person name="Katinka M."/>
            <person name="Mock T."/>
            <person name="Valentin K."/>
            <person name="Verret F."/>
            <person name="Berges J.A."/>
            <person name="Brownlee C."/>
            <person name="Cadoret J.P."/>
            <person name="Chiovitti A."/>
            <person name="Choi C.J."/>
            <person name="Coesel S."/>
            <person name="De Martino A."/>
            <person name="Detter J.C."/>
            <person name="Durkin C."/>
            <person name="Falciatore A."/>
            <person name="Fournet J."/>
            <person name="Haruta M."/>
            <person name="Huysman M.J."/>
            <person name="Jenkins B.D."/>
            <person name="Jiroutova K."/>
            <person name="Jorgensen R.E."/>
            <person name="Joubert Y."/>
            <person name="Kaplan A."/>
            <person name="Kroger N."/>
            <person name="Kroth P.G."/>
            <person name="La Roche J."/>
            <person name="Lindquist E."/>
            <person name="Lommer M."/>
            <person name="Martin-Jezequel V."/>
            <person name="Lopez P.J."/>
            <person name="Lucas S."/>
            <person name="Mangogna M."/>
            <person name="McGinnis K."/>
            <person name="Medlin L.K."/>
            <person name="Montsant A."/>
            <person name="Oudot-Le Secq M.P."/>
            <person name="Napoli C."/>
            <person name="Obornik M."/>
            <person name="Parker M.S."/>
            <person name="Petit J.L."/>
            <person name="Porcel B.M."/>
            <person name="Poulsen N."/>
            <person name="Robison M."/>
            <person name="Rychlewski L."/>
            <person name="Rynearson T.A."/>
            <person name="Schmutz J."/>
            <person name="Shapiro H."/>
            <person name="Siaut M."/>
            <person name="Stanley M."/>
            <person name="Sussman M.R."/>
            <person name="Taylor A.R."/>
            <person name="Vardi A."/>
            <person name="von Dassow P."/>
            <person name="Vyverman W."/>
            <person name="Willis A."/>
            <person name="Wyrwicz L.S."/>
            <person name="Rokhsar D.S."/>
            <person name="Weissenbach J."/>
            <person name="Armbrust E.V."/>
            <person name="Green B.R."/>
            <person name="Van de Peer Y."/>
            <person name="Grigoriev I.V."/>
        </authorList>
    </citation>
    <scope>NUCLEOTIDE SEQUENCE [LARGE SCALE GENOMIC DNA]</scope>
    <source>
        <strain evidence="7 8">CCMP1335</strain>
    </source>
</reference>
<dbReference type="OMA" id="MEHECEN"/>
<evidence type="ECO:0000256" key="4">
    <source>
        <dbReference type="RuleBase" id="RU004020"/>
    </source>
</evidence>
<evidence type="ECO:0000313" key="7">
    <source>
        <dbReference type="EMBL" id="EED89244.1"/>
    </source>
</evidence>
<dbReference type="SUPFAM" id="SSF46785">
    <property type="entry name" value="Winged helix' DNA-binding domain"/>
    <property type="match status" value="1"/>
</dbReference>
<feature type="non-terminal residue" evidence="7">
    <location>
        <position position="203"/>
    </location>
</feature>
<dbReference type="AlphaFoldDB" id="B8CB26"/>
<gene>
    <name evidence="7" type="primary">HSF15</name>
    <name evidence="7" type="ORF">THAPSDRAFT_263978</name>
</gene>
<feature type="compositionally biased region" description="Polar residues" evidence="5">
    <location>
        <begin position="166"/>
        <end position="180"/>
    </location>
</feature>
<comment type="similarity">
    <text evidence="4">Belongs to the HSF family.</text>
</comment>
<keyword evidence="3" id="KW-0539">Nucleus</keyword>
<dbReference type="FunFam" id="1.10.10.10:FF:000479">
    <property type="entry name" value="Predicted protein"/>
    <property type="match status" value="1"/>
</dbReference>
<evidence type="ECO:0000256" key="2">
    <source>
        <dbReference type="ARBA" id="ARBA00023125"/>
    </source>
</evidence>
<name>B8CB26_THAPS</name>
<dbReference type="eggNOG" id="KOG0627">
    <property type="taxonomic scope" value="Eukaryota"/>
</dbReference>
<evidence type="ECO:0000259" key="6">
    <source>
        <dbReference type="SMART" id="SM00415"/>
    </source>
</evidence>
<dbReference type="Pfam" id="PF00447">
    <property type="entry name" value="HSF_DNA-bind"/>
    <property type="match status" value="1"/>
</dbReference>
<dbReference type="GO" id="GO:0005634">
    <property type="term" value="C:nucleus"/>
    <property type="evidence" value="ECO:0007669"/>
    <property type="project" value="UniProtKB-SubCell"/>
</dbReference>
<evidence type="ECO:0000313" key="8">
    <source>
        <dbReference type="Proteomes" id="UP000001449"/>
    </source>
</evidence>
<dbReference type="GeneID" id="7445707"/>
<dbReference type="PRINTS" id="PR00056">
    <property type="entry name" value="HSFDOMAIN"/>
</dbReference>
<dbReference type="InterPro" id="IPR036388">
    <property type="entry name" value="WH-like_DNA-bd_sf"/>
</dbReference>
<reference evidence="7 8" key="1">
    <citation type="journal article" date="2004" name="Science">
        <title>The genome of the diatom Thalassiosira pseudonana: ecology, evolution, and metabolism.</title>
        <authorList>
            <person name="Armbrust E.V."/>
            <person name="Berges J.A."/>
            <person name="Bowler C."/>
            <person name="Green B.R."/>
            <person name="Martinez D."/>
            <person name="Putnam N.H."/>
            <person name="Zhou S."/>
            <person name="Allen A.E."/>
            <person name="Apt K.E."/>
            <person name="Bechner M."/>
            <person name="Brzezinski M.A."/>
            <person name="Chaal B.K."/>
            <person name="Chiovitti A."/>
            <person name="Davis A.K."/>
            <person name="Demarest M.S."/>
            <person name="Detter J.C."/>
            <person name="Glavina T."/>
            <person name="Goodstein D."/>
            <person name="Hadi M.Z."/>
            <person name="Hellsten U."/>
            <person name="Hildebrand M."/>
            <person name="Jenkins B.D."/>
            <person name="Jurka J."/>
            <person name="Kapitonov V.V."/>
            <person name="Kroger N."/>
            <person name="Lau W.W."/>
            <person name="Lane T.W."/>
            <person name="Larimer F.W."/>
            <person name="Lippmeier J.C."/>
            <person name="Lucas S."/>
            <person name="Medina M."/>
            <person name="Montsant A."/>
            <person name="Obornik M."/>
            <person name="Parker M.S."/>
            <person name="Palenik B."/>
            <person name="Pazour G.J."/>
            <person name="Richardson P.M."/>
            <person name="Rynearson T.A."/>
            <person name="Saito M.A."/>
            <person name="Schwartz D.C."/>
            <person name="Thamatrakoln K."/>
            <person name="Valentin K."/>
            <person name="Vardi A."/>
            <person name="Wilkerson F.P."/>
            <person name="Rokhsar D.S."/>
        </authorList>
    </citation>
    <scope>NUCLEOTIDE SEQUENCE [LARGE SCALE GENOMIC DNA]</scope>
    <source>
        <strain evidence="7 8">CCMP1335</strain>
    </source>
</reference>
<evidence type="ECO:0000256" key="1">
    <source>
        <dbReference type="ARBA" id="ARBA00004123"/>
    </source>
</evidence>
<feature type="region of interest" description="Disordered" evidence="5">
    <location>
        <begin position="128"/>
        <end position="203"/>
    </location>
</feature>
<dbReference type="InterPro" id="IPR000232">
    <property type="entry name" value="HSF_DNA-bd"/>
</dbReference>
<dbReference type="InParanoid" id="B8CB26"/>
<evidence type="ECO:0000256" key="3">
    <source>
        <dbReference type="ARBA" id="ARBA00023242"/>
    </source>
</evidence>
<keyword evidence="8" id="KW-1185">Reference proteome</keyword>
<dbReference type="RefSeq" id="XP_002293508.1">
    <property type="nucleotide sequence ID" value="XM_002293472.1"/>
</dbReference>
<proteinExistence type="inferred from homology"/>
<feature type="non-terminal residue" evidence="7">
    <location>
        <position position="1"/>
    </location>
</feature>
<dbReference type="Gene3D" id="1.10.10.10">
    <property type="entry name" value="Winged helix-like DNA-binding domain superfamily/Winged helix DNA-binding domain"/>
    <property type="match status" value="1"/>
</dbReference>
<dbReference type="GO" id="GO:0043565">
    <property type="term" value="F:sequence-specific DNA binding"/>
    <property type="evidence" value="ECO:0007669"/>
    <property type="project" value="InterPro"/>
</dbReference>
<dbReference type="EMBL" id="CM000648">
    <property type="protein sequence ID" value="EED89244.1"/>
    <property type="molecule type" value="Genomic_DNA"/>
</dbReference>
<dbReference type="Proteomes" id="UP000001449">
    <property type="component" value="Chromosome 13"/>
</dbReference>
<feature type="compositionally biased region" description="Basic residues" evidence="5">
    <location>
        <begin position="26"/>
        <end position="35"/>
    </location>
</feature>
<dbReference type="PaxDb" id="35128-Thaps263978"/>
<protein>
    <recommendedName>
        <fullName evidence="6">HSF-type DNA-binding domain-containing protein</fullName>
    </recommendedName>
</protein>
<dbReference type="InterPro" id="IPR036390">
    <property type="entry name" value="WH_DNA-bd_sf"/>
</dbReference>